<protein>
    <submittedName>
        <fullName evidence="2">Uncharacterized protein</fullName>
    </submittedName>
</protein>
<organism evidence="2 3">
    <name type="scientific">Periplaneta americana</name>
    <name type="common">American cockroach</name>
    <name type="synonym">Blatta americana</name>
    <dbReference type="NCBI Taxonomy" id="6978"/>
    <lineage>
        <taxon>Eukaryota</taxon>
        <taxon>Metazoa</taxon>
        <taxon>Ecdysozoa</taxon>
        <taxon>Arthropoda</taxon>
        <taxon>Hexapoda</taxon>
        <taxon>Insecta</taxon>
        <taxon>Pterygota</taxon>
        <taxon>Neoptera</taxon>
        <taxon>Polyneoptera</taxon>
        <taxon>Dictyoptera</taxon>
        <taxon>Blattodea</taxon>
        <taxon>Blattoidea</taxon>
        <taxon>Blattidae</taxon>
        <taxon>Blattinae</taxon>
        <taxon>Periplaneta</taxon>
    </lineage>
</organism>
<feature type="region of interest" description="Disordered" evidence="1">
    <location>
        <begin position="176"/>
        <end position="197"/>
    </location>
</feature>
<evidence type="ECO:0000313" key="3">
    <source>
        <dbReference type="Proteomes" id="UP001148838"/>
    </source>
</evidence>
<feature type="compositionally biased region" description="Basic residues" evidence="1">
    <location>
        <begin position="186"/>
        <end position="195"/>
    </location>
</feature>
<dbReference type="Proteomes" id="UP001148838">
    <property type="component" value="Unassembled WGS sequence"/>
</dbReference>
<comment type="caution">
    <text evidence="2">The sequence shown here is derived from an EMBL/GenBank/DDBJ whole genome shotgun (WGS) entry which is preliminary data.</text>
</comment>
<gene>
    <name evidence="2" type="ORF">ANN_17347</name>
</gene>
<accession>A0ABQ8SU33</accession>
<reference evidence="2 3" key="1">
    <citation type="journal article" date="2022" name="Allergy">
        <title>Genome assembly and annotation of Periplaneta americana reveal a comprehensive cockroach allergen profile.</title>
        <authorList>
            <person name="Wang L."/>
            <person name="Xiong Q."/>
            <person name="Saelim N."/>
            <person name="Wang L."/>
            <person name="Nong W."/>
            <person name="Wan A.T."/>
            <person name="Shi M."/>
            <person name="Liu X."/>
            <person name="Cao Q."/>
            <person name="Hui J.H.L."/>
            <person name="Sookrung N."/>
            <person name="Leung T.F."/>
            <person name="Tungtrongchitr A."/>
            <person name="Tsui S.K.W."/>
        </authorList>
    </citation>
    <scope>NUCLEOTIDE SEQUENCE [LARGE SCALE GENOMIC DNA]</scope>
    <source>
        <strain evidence="2">PWHHKU_190912</strain>
    </source>
</reference>
<evidence type="ECO:0000313" key="2">
    <source>
        <dbReference type="EMBL" id="KAJ4437212.1"/>
    </source>
</evidence>
<sequence length="372" mass="42725">MFDILRFLPTNASCIVFSMRIIKKSNRRSKELAYKTLVRSIMEYGVVGWDPYRQNQIDSIEKIQRRAAKYVKMGKGHGEEIVKDLDRLFNDAISTTRLFSVDEIGDSEMRPRIRHRLPGIYRTVGENLGKKPTSSIKVSKRVLKSDMEEIPVCLKAFISLHEISCKLVQVLQNSLKSTGMPPKDQRGKHHNHHNKKSDNVFESVLNHIKSLWMFRYIGIKNKDLINDDVTTLMERVQEKKEKLKDILYTAGSSRIRISQLLSSDVMWISEEMDGNRSILMEPAMHTTENEINGTSCPVIICHQIQCFWLHYSAGTQVLTEMSIRSIPCREGLEDWVTIVALRHSSDTLLIPIFHARVIVLVGEGFVFSVCCM</sequence>
<proteinExistence type="predicted"/>
<dbReference type="EMBL" id="JAJSOF020000021">
    <property type="protein sequence ID" value="KAJ4437212.1"/>
    <property type="molecule type" value="Genomic_DNA"/>
</dbReference>
<keyword evidence="3" id="KW-1185">Reference proteome</keyword>
<name>A0ABQ8SU33_PERAM</name>
<evidence type="ECO:0000256" key="1">
    <source>
        <dbReference type="SAM" id="MobiDB-lite"/>
    </source>
</evidence>